<keyword evidence="18" id="KW-1185">Reference proteome</keyword>
<evidence type="ECO:0000259" key="14">
    <source>
        <dbReference type="PROSITE" id="PS50090"/>
    </source>
</evidence>
<proteinExistence type="inferred from homology"/>
<dbReference type="InterPro" id="IPR017930">
    <property type="entry name" value="Myb_dom"/>
</dbReference>
<dbReference type="GO" id="GO:0005730">
    <property type="term" value="C:nucleolus"/>
    <property type="evidence" value="ECO:0007669"/>
    <property type="project" value="UniProtKB-SubCell"/>
</dbReference>
<evidence type="ECO:0000256" key="10">
    <source>
        <dbReference type="ARBA" id="ARBA00023163"/>
    </source>
</evidence>
<evidence type="ECO:0000256" key="9">
    <source>
        <dbReference type="ARBA" id="ARBA00023125"/>
    </source>
</evidence>
<evidence type="ECO:0000313" key="17">
    <source>
        <dbReference type="EMBL" id="PWA74360.1"/>
    </source>
</evidence>
<dbReference type="EMBL" id="PKPP01002581">
    <property type="protein sequence ID" value="PWA74360.1"/>
    <property type="molecule type" value="Genomic_DNA"/>
</dbReference>
<dbReference type="GO" id="GO:0008234">
    <property type="term" value="F:cysteine-type peptidase activity"/>
    <property type="evidence" value="ECO:0007669"/>
    <property type="project" value="InterPro"/>
</dbReference>
<dbReference type="Gene3D" id="3.40.395.10">
    <property type="entry name" value="Adenoviral Proteinase, Chain A"/>
    <property type="match status" value="1"/>
</dbReference>
<name>A0A2U1NLM6_ARTAN</name>
<evidence type="ECO:0000256" key="2">
    <source>
        <dbReference type="ARBA" id="ARBA00004604"/>
    </source>
</evidence>
<accession>A0A2U1NLM6</accession>
<reference evidence="17 18" key="1">
    <citation type="journal article" date="2018" name="Mol. Plant">
        <title>The genome of Artemisia annua provides insight into the evolution of Asteraceae family and artemisinin biosynthesis.</title>
        <authorList>
            <person name="Shen Q."/>
            <person name="Zhang L."/>
            <person name="Liao Z."/>
            <person name="Wang S."/>
            <person name="Yan T."/>
            <person name="Shi P."/>
            <person name="Liu M."/>
            <person name="Fu X."/>
            <person name="Pan Q."/>
            <person name="Wang Y."/>
            <person name="Lv Z."/>
            <person name="Lu X."/>
            <person name="Zhang F."/>
            <person name="Jiang W."/>
            <person name="Ma Y."/>
            <person name="Chen M."/>
            <person name="Hao X."/>
            <person name="Li L."/>
            <person name="Tang Y."/>
            <person name="Lv G."/>
            <person name="Zhou Y."/>
            <person name="Sun X."/>
            <person name="Brodelius P.E."/>
            <person name="Rose J.K.C."/>
            <person name="Tang K."/>
        </authorList>
    </citation>
    <scope>NUCLEOTIDE SEQUENCE [LARGE SCALE GENOMIC DNA]</scope>
    <source>
        <strain evidence="18">cv. Huhao1</strain>
        <tissue evidence="17">Leaf</tissue>
    </source>
</reference>
<dbReference type="PANTHER" id="PTHR46267:SF15">
    <property type="entry name" value="WINGED HELIX-TURN-HELIX TRANSCRIPTION REPRESSOR DNA-BINDING PROTEIN-RELATED"/>
    <property type="match status" value="1"/>
</dbReference>
<keyword evidence="4" id="KW-0158">Chromosome</keyword>
<dbReference type="OrthoDB" id="1939479at2759"/>
<keyword evidence="9 17" id="KW-0238">DNA-binding</keyword>
<gene>
    <name evidence="17" type="ORF">CTI12_AA253600</name>
</gene>
<evidence type="ECO:0000256" key="7">
    <source>
        <dbReference type="ARBA" id="ARBA00023015"/>
    </source>
</evidence>
<keyword evidence="10" id="KW-0804">Transcription</keyword>
<dbReference type="Gene3D" id="1.10.246.220">
    <property type="match status" value="3"/>
</dbReference>
<feature type="domain" description="HTH myb-type" evidence="16">
    <location>
        <begin position="1"/>
        <end position="61"/>
    </location>
</feature>
<keyword evidence="17" id="KW-0371">Homeobox</keyword>
<evidence type="ECO:0000256" key="13">
    <source>
        <dbReference type="SAM" id="MobiDB-lite"/>
    </source>
</evidence>
<evidence type="ECO:0000259" key="16">
    <source>
        <dbReference type="PROSITE" id="PS51294"/>
    </source>
</evidence>
<dbReference type="GO" id="GO:0003691">
    <property type="term" value="F:double-stranded telomeric DNA binding"/>
    <property type="evidence" value="ECO:0007669"/>
    <property type="project" value="InterPro"/>
</dbReference>
<dbReference type="GO" id="GO:0005694">
    <property type="term" value="C:chromosome"/>
    <property type="evidence" value="ECO:0007669"/>
    <property type="project" value="UniProtKB-SubCell"/>
</dbReference>
<evidence type="ECO:0000256" key="12">
    <source>
        <dbReference type="ARBA" id="ARBA00032813"/>
    </source>
</evidence>
<dbReference type="PROSITE" id="PS50600">
    <property type="entry name" value="ULP_PROTEASE"/>
    <property type="match status" value="1"/>
</dbReference>
<dbReference type="InterPro" id="IPR001005">
    <property type="entry name" value="SANT/Myb"/>
</dbReference>
<dbReference type="STRING" id="35608.A0A2U1NLM6"/>
<comment type="subcellular location">
    <subcellularLocation>
        <location evidence="1">Chromosome</location>
    </subcellularLocation>
    <subcellularLocation>
        <location evidence="2">Nucleus</location>
        <location evidence="2">Nucleolus</location>
    </subcellularLocation>
</comment>
<evidence type="ECO:0000256" key="6">
    <source>
        <dbReference type="ARBA" id="ARBA00022801"/>
    </source>
</evidence>
<sequence length="596" mass="69510">MAKENQKWTRKEEEALHDGVVKHGSGKWKIVLSDPQFASSLVNRSNIDLKYKWRTLSKKFDVPESSLKWTNEEEEALRTGVEKHGVGKWVDILSDSQFASSLDSRSNINLKDKWRTLSKKFDVPKSSLKWFKWTTEEEEALRAGVEKHGVGKWVDILSDSQFASSLCSRSNFSLKDKWRTLAKSSDVSNNRKKVRTHRIHDQMHPRPHSTRKSKRKHKKRVVEEVSDSQDYSVEKVRGSSTNKRSKKRVVEEVSDSHDYAAEEVTDPHDYSVEVVSDSHDYSVEKVRDSITKKRSKKRVVEEVSDSHDCSVEEVSDSHDCSVEKVRDSHDYSVEDVSDSHDYSVEEVSNSHDYPVDNASEICPFEEVRDSQVYHVQCTITRQRRGTRSNMVNHARKLNSEKVHSYLEKLWLSFSEDKKSSLSHLDPLWYNMYSTGSNKEKVLKWIKKKDIFSRKYVFFPIVQWGHWSVLIFCHFGESLESKVKTPCILLLDSLEKTDHSTQLEPLIRKFVLDIYGKLKRTEDKRLLRKMPFLVPKVPQQRDGEECGYFALYYIKLFVESAPESFSIYEGYPYFMTKDWFNSEEVDSFCKTLESSDV</sequence>
<feature type="domain" description="HTH myb-type" evidence="16">
    <location>
        <begin position="68"/>
        <end position="122"/>
    </location>
</feature>
<keyword evidence="5 17" id="KW-0645">Protease</keyword>
<dbReference type="PROSITE" id="PS50090">
    <property type="entry name" value="MYB_LIKE"/>
    <property type="match status" value="3"/>
</dbReference>
<dbReference type="Pfam" id="PF02902">
    <property type="entry name" value="Peptidase_C48"/>
    <property type="match status" value="1"/>
</dbReference>
<feature type="region of interest" description="Disordered" evidence="13">
    <location>
        <begin position="184"/>
        <end position="251"/>
    </location>
</feature>
<dbReference type="SUPFAM" id="SSF46689">
    <property type="entry name" value="Homeodomain-like"/>
    <property type="match status" value="3"/>
</dbReference>
<dbReference type="Pfam" id="PF00249">
    <property type="entry name" value="Myb_DNA-binding"/>
    <property type="match status" value="2"/>
</dbReference>
<evidence type="ECO:0000256" key="11">
    <source>
        <dbReference type="ARBA" id="ARBA00023242"/>
    </source>
</evidence>
<feature type="compositionally biased region" description="Basic residues" evidence="13">
    <location>
        <begin position="205"/>
        <end position="220"/>
    </location>
</feature>
<evidence type="ECO:0000256" key="5">
    <source>
        <dbReference type="ARBA" id="ARBA00022670"/>
    </source>
</evidence>
<dbReference type="InterPro" id="IPR003653">
    <property type="entry name" value="Peptidase_C48_C"/>
</dbReference>
<evidence type="ECO:0000256" key="3">
    <source>
        <dbReference type="ARBA" id="ARBA00005234"/>
    </source>
</evidence>
<dbReference type="SMART" id="SM00717">
    <property type="entry name" value="SANT"/>
    <property type="match status" value="3"/>
</dbReference>
<feature type="domain" description="Myb-like" evidence="14">
    <location>
        <begin position="68"/>
        <end position="118"/>
    </location>
</feature>
<feature type="domain" description="Myb-like" evidence="14">
    <location>
        <begin position="125"/>
        <end position="182"/>
    </location>
</feature>
<evidence type="ECO:0000256" key="8">
    <source>
        <dbReference type="ARBA" id="ARBA00023054"/>
    </source>
</evidence>
<evidence type="ECO:0000256" key="4">
    <source>
        <dbReference type="ARBA" id="ARBA00022454"/>
    </source>
</evidence>
<dbReference type="PROSITE" id="PS51294">
    <property type="entry name" value="HTH_MYB"/>
    <property type="match status" value="3"/>
</dbReference>
<evidence type="ECO:0000259" key="15">
    <source>
        <dbReference type="PROSITE" id="PS50600"/>
    </source>
</evidence>
<evidence type="ECO:0000256" key="1">
    <source>
        <dbReference type="ARBA" id="ARBA00004286"/>
    </source>
</evidence>
<comment type="caution">
    <text evidence="17">The sequence shown here is derived from an EMBL/GenBank/DDBJ whole genome shotgun (WGS) entry which is preliminary data.</text>
</comment>
<dbReference type="CDD" id="cd11660">
    <property type="entry name" value="SANT_TRF"/>
    <property type="match status" value="3"/>
</dbReference>
<keyword evidence="6" id="KW-0378">Hydrolase</keyword>
<keyword evidence="7" id="KW-0805">Transcription regulation</keyword>
<comment type="similarity">
    <text evidence="3">Belongs to the peptidase C48 family.</text>
</comment>
<dbReference type="PANTHER" id="PTHR46267">
    <property type="entry name" value="SINGLE MYB HISTONE 4"/>
    <property type="match status" value="1"/>
</dbReference>
<organism evidence="17 18">
    <name type="scientific">Artemisia annua</name>
    <name type="common">Sweet wormwood</name>
    <dbReference type="NCBI Taxonomy" id="35608"/>
    <lineage>
        <taxon>Eukaryota</taxon>
        <taxon>Viridiplantae</taxon>
        <taxon>Streptophyta</taxon>
        <taxon>Embryophyta</taxon>
        <taxon>Tracheophyta</taxon>
        <taxon>Spermatophyta</taxon>
        <taxon>Magnoliopsida</taxon>
        <taxon>eudicotyledons</taxon>
        <taxon>Gunneridae</taxon>
        <taxon>Pentapetalae</taxon>
        <taxon>asterids</taxon>
        <taxon>campanulids</taxon>
        <taxon>Asterales</taxon>
        <taxon>Asteraceae</taxon>
        <taxon>Asteroideae</taxon>
        <taxon>Anthemideae</taxon>
        <taxon>Artemisiinae</taxon>
        <taxon>Artemisia</taxon>
    </lineage>
</organism>
<keyword evidence="8" id="KW-0175">Coiled coil</keyword>
<dbReference type="InterPro" id="IPR044597">
    <property type="entry name" value="SMH1-6"/>
</dbReference>
<dbReference type="InterPro" id="IPR009057">
    <property type="entry name" value="Homeodomain-like_sf"/>
</dbReference>
<dbReference type="AlphaFoldDB" id="A0A2U1NLM6"/>
<feature type="domain" description="Myb-like" evidence="14">
    <location>
        <begin position="1"/>
        <end position="57"/>
    </location>
</feature>
<protein>
    <recommendedName>
        <fullName evidence="12">MYB transcription factor</fullName>
    </recommendedName>
</protein>
<keyword evidence="11" id="KW-0539">Nucleus</keyword>
<dbReference type="SUPFAM" id="SSF54001">
    <property type="entry name" value="Cysteine proteinases"/>
    <property type="match status" value="1"/>
</dbReference>
<dbReference type="FunFam" id="1.10.10.60:FF:000168">
    <property type="entry name" value="Telomere repeat-binding factor 1"/>
    <property type="match status" value="3"/>
</dbReference>
<dbReference type="Proteomes" id="UP000245207">
    <property type="component" value="Unassembled WGS sequence"/>
</dbReference>
<feature type="domain" description="HTH myb-type" evidence="16">
    <location>
        <begin position="125"/>
        <end position="186"/>
    </location>
</feature>
<feature type="domain" description="Ubiquitin-like protease family profile" evidence="15">
    <location>
        <begin position="379"/>
        <end position="556"/>
    </location>
</feature>
<dbReference type="InterPro" id="IPR038765">
    <property type="entry name" value="Papain-like_cys_pep_sf"/>
</dbReference>
<evidence type="ECO:0000313" key="18">
    <source>
        <dbReference type="Proteomes" id="UP000245207"/>
    </source>
</evidence>
<dbReference type="GO" id="GO:0006508">
    <property type="term" value="P:proteolysis"/>
    <property type="evidence" value="ECO:0007669"/>
    <property type="project" value="UniProtKB-KW"/>
</dbReference>